<protein>
    <submittedName>
        <fullName evidence="24">AdoMet-dependent rRNA methyltransferase spb1</fullName>
    </submittedName>
</protein>
<proteinExistence type="inferred from homology"/>
<evidence type="ECO:0000256" key="3">
    <source>
        <dbReference type="ARBA" id="ARBA00006270"/>
    </source>
</evidence>
<feature type="binding site" evidence="19">
    <location>
        <position position="274"/>
    </location>
    <ligand>
        <name>S-adenosyl-L-methionine</name>
        <dbReference type="ChEBI" id="CHEBI:59789"/>
    </ligand>
</feature>
<feature type="compositionally biased region" description="Basic and acidic residues" evidence="20">
    <location>
        <begin position="1039"/>
        <end position="1057"/>
    </location>
</feature>
<dbReference type="SMART" id="SM00173">
    <property type="entry name" value="RAS"/>
    <property type="match status" value="1"/>
</dbReference>
<keyword evidence="15 19" id="KW-0539">Nucleus</keyword>
<dbReference type="InterPro" id="IPR015507">
    <property type="entry name" value="rRNA-MeTfrase_E"/>
</dbReference>
<feature type="region of interest" description="Disordered" evidence="20">
    <location>
        <begin position="1036"/>
        <end position="1073"/>
    </location>
</feature>
<dbReference type="InterPro" id="IPR025662">
    <property type="entry name" value="Sigma_54_int_dom_ATP-bd_1"/>
</dbReference>
<name>A0A9W8LCK0_9FUNG</name>
<dbReference type="FunFam" id="3.40.50.150:FF:000004">
    <property type="entry name" value="AdoMet-dependent rRNA methyltransferase SPB1"/>
    <property type="match status" value="1"/>
</dbReference>
<dbReference type="AlphaFoldDB" id="A0A9W8LCK0"/>
<dbReference type="PRINTS" id="PR00449">
    <property type="entry name" value="RASTRNSFRMNG"/>
</dbReference>
<feature type="region of interest" description="Disordered" evidence="20">
    <location>
        <begin position="548"/>
        <end position="567"/>
    </location>
</feature>
<dbReference type="CDD" id="cd01867">
    <property type="entry name" value="Rab8_Rab10_Rab13_like"/>
    <property type="match status" value="1"/>
</dbReference>
<dbReference type="InterPro" id="IPR028589">
    <property type="entry name" value="SPB1-like"/>
</dbReference>
<comment type="similarity">
    <text evidence="19">Belongs to the class I-like SAM-binding methyltransferase superfamily. RNA methyltransferase RlmE family. SPB1 subfamily.</text>
</comment>
<evidence type="ECO:0000256" key="15">
    <source>
        <dbReference type="ARBA" id="ARBA00023242"/>
    </source>
</evidence>
<feature type="coiled-coil region" evidence="19">
    <location>
        <begin position="569"/>
        <end position="596"/>
    </location>
</feature>
<keyword evidence="10 19" id="KW-0949">S-adenosyl-L-methionine</keyword>
<feature type="domain" description="DUF3381" evidence="23">
    <location>
        <begin position="453"/>
        <end position="595"/>
    </location>
</feature>
<evidence type="ECO:0000313" key="25">
    <source>
        <dbReference type="Proteomes" id="UP001140011"/>
    </source>
</evidence>
<feature type="compositionally biased region" description="Acidic residues" evidence="20">
    <location>
        <begin position="850"/>
        <end position="862"/>
    </location>
</feature>
<evidence type="ECO:0000256" key="19">
    <source>
        <dbReference type="HAMAP-Rule" id="MF_03163"/>
    </source>
</evidence>
<feature type="compositionally biased region" description="Gly residues" evidence="20">
    <location>
        <begin position="190"/>
        <end position="200"/>
    </location>
</feature>
<reference evidence="24" key="1">
    <citation type="submission" date="2022-07" db="EMBL/GenBank/DDBJ databases">
        <title>Phylogenomic reconstructions and comparative analyses of Kickxellomycotina fungi.</title>
        <authorList>
            <person name="Reynolds N.K."/>
            <person name="Stajich J.E."/>
            <person name="Barry K."/>
            <person name="Grigoriev I.V."/>
            <person name="Crous P."/>
            <person name="Smith M.E."/>
        </authorList>
    </citation>
    <scope>NUCLEOTIDE SEQUENCE</scope>
    <source>
        <strain evidence="24">BCRC 34297</strain>
    </source>
</reference>
<dbReference type="Proteomes" id="UP001140011">
    <property type="component" value="Unassembled WGS sequence"/>
</dbReference>
<keyword evidence="7 19" id="KW-0698">rRNA processing</keyword>
<feature type="domain" description="Ribosomal RNA methyltransferase FtsJ" evidence="21">
    <location>
        <begin position="240"/>
        <end position="416"/>
    </location>
</feature>
<dbReference type="GO" id="GO:0008649">
    <property type="term" value="F:rRNA methyltransferase activity"/>
    <property type="evidence" value="ECO:0007669"/>
    <property type="project" value="InterPro"/>
</dbReference>
<dbReference type="PROSITE" id="PS51420">
    <property type="entry name" value="RHO"/>
    <property type="match status" value="1"/>
</dbReference>
<dbReference type="SUPFAM" id="SSF53335">
    <property type="entry name" value="S-adenosyl-L-methionine-dependent methyltransferases"/>
    <property type="match status" value="1"/>
</dbReference>
<dbReference type="PROSITE" id="PS51421">
    <property type="entry name" value="RAS"/>
    <property type="match status" value="1"/>
</dbReference>
<evidence type="ECO:0000256" key="14">
    <source>
        <dbReference type="ARBA" id="ARBA00023136"/>
    </source>
</evidence>
<dbReference type="GO" id="GO:0003924">
    <property type="term" value="F:GTPase activity"/>
    <property type="evidence" value="ECO:0007669"/>
    <property type="project" value="InterPro"/>
</dbReference>
<gene>
    <name evidence="24" type="primary">SPB1</name>
    <name evidence="24" type="ORF">GGI19_001057</name>
</gene>
<feature type="compositionally biased region" description="Basic and acidic residues" evidence="20">
    <location>
        <begin position="730"/>
        <end position="743"/>
    </location>
</feature>
<evidence type="ECO:0000256" key="9">
    <source>
        <dbReference type="ARBA" id="ARBA00022679"/>
    </source>
</evidence>
<dbReference type="InterPro" id="IPR012920">
    <property type="entry name" value="rRNA_MeTfrase_SPB1-like_C"/>
</dbReference>
<evidence type="ECO:0000256" key="12">
    <source>
        <dbReference type="ARBA" id="ARBA00022927"/>
    </source>
</evidence>
<evidence type="ECO:0000256" key="18">
    <source>
        <dbReference type="ARBA" id="ARBA00025673"/>
    </source>
</evidence>
<feature type="active site" description="Proton acceptor" evidence="19">
    <location>
        <position position="373"/>
    </location>
</feature>
<feature type="region of interest" description="Disordered" evidence="20">
    <location>
        <begin position="825"/>
        <end position="876"/>
    </location>
</feature>
<evidence type="ECO:0000256" key="10">
    <source>
        <dbReference type="ARBA" id="ARBA00022691"/>
    </source>
</evidence>
<keyword evidence="16" id="KW-0449">Lipoprotein</keyword>
<dbReference type="InterPro" id="IPR027417">
    <property type="entry name" value="P-loop_NTPase"/>
</dbReference>
<accession>A0A9W8LCK0</accession>
<feature type="compositionally biased region" description="Basic residues" evidence="20">
    <location>
        <begin position="1058"/>
        <end position="1073"/>
    </location>
</feature>
<keyword evidence="25" id="KW-1185">Reference proteome</keyword>
<dbReference type="InterPro" id="IPR050305">
    <property type="entry name" value="Small_GTPase_Rab"/>
</dbReference>
<keyword evidence="19" id="KW-0175">Coiled coil</keyword>
<keyword evidence="8 19" id="KW-0489">Methyltransferase</keyword>
<evidence type="ECO:0000256" key="17">
    <source>
        <dbReference type="ARBA" id="ARBA00023289"/>
    </source>
</evidence>
<evidence type="ECO:0000259" key="23">
    <source>
        <dbReference type="Pfam" id="PF11861"/>
    </source>
</evidence>
<dbReference type="InterPro" id="IPR005225">
    <property type="entry name" value="Small_GTP-bd"/>
</dbReference>
<dbReference type="GO" id="GO:0015031">
    <property type="term" value="P:protein transport"/>
    <property type="evidence" value="ECO:0007669"/>
    <property type="project" value="UniProtKB-KW"/>
</dbReference>
<dbReference type="InterPro" id="IPR024576">
    <property type="entry name" value="rRNA_MeTfrase_Spb1_DUF3381"/>
</dbReference>
<keyword evidence="5" id="KW-1003">Cell membrane</keyword>
<dbReference type="PROSITE" id="PS00675">
    <property type="entry name" value="SIGMA54_INTERACT_1"/>
    <property type="match status" value="1"/>
</dbReference>
<dbReference type="HAMAP" id="MF_03163">
    <property type="entry name" value="RNA_methyltr_E_SPB1"/>
    <property type="match status" value="1"/>
</dbReference>
<comment type="caution">
    <text evidence="24">The sequence shown here is derived from an EMBL/GenBank/DDBJ whole genome shotgun (WGS) entry which is preliminary data.</text>
</comment>
<keyword evidence="13" id="KW-0342">GTP-binding</keyword>
<dbReference type="GO" id="GO:0033645">
    <property type="term" value="C:host cell endomembrane system"/>
    <property type="evidence" value="ECO:0007669"/>
    <property type="project" value="UniProtKB-SubCell"/>
</dbReference>
<feature type="binding site" evidence="19">
    <location>
        <position position="272"/>
    </location>
    <ligand>
        <name>S-adenosyl-L-methionine</name>
        <dbReference type="ChEBI" id="CHEBI:59789"/>
    </ligand>
</feature>
<dbReference type="SMART" id="SM00175">
    <property type="entry name" value="RAB"/>
    <property type="match status" value="1"/>
</dbReference>
<dbReference type="InterPro" id="IPR002877">
    <property type="entry name" value="RNA_MeTrfase_FtsJ_dom"/>
</dbReference>
<evidence type="ECO:0000259" key="21">
    <source>
        <dbReference type="Pfam" id="PF01728"/>
    </source>
</evidence>
<evidence type="ECO:0000313" key="24">
    <source>
        <dbReference type="EMBL" id="KAJ2756166.1"/>
    </source>
</evidence>
<dbReference type="OrthoDB" id="1287559at2759"/>
<dbReference type="Pfam" id="PF01728">
    <property type="entry name" value="FtsJ"/>
    <property type="match status" value="1"/>
</dbReference>
<dbReference type="Gene3D" id="3.40.50.150">
    <property type="entry name" value="Vaccinia Virus protein VP39"/>
    <property type="match status" value="1"/>
</dbReference>
<dbReference type="GO" id="GO:0005886">
    <property type="term" value="C:plasma membrane"/>
    <property type="evidence" value="ECO:0007669"/>
    <property type="project" value="UniProtKB-SubCell"/>
</dbReference>
<feature type="binding site" evidence="19">
    <location>
        <position position="308"/>
    </location>
    <ligand>
        <name>S-adenosyl-L-methionine</name>
        <dbReference type="ChEBI" id="CHEBI:59789"/>
    </ligand>
</feature>
<dbReference type="SMART" id="SM00174">
    <property type="entry name" value="RHO"/>
    <property type="match status" value="1"/>
</dbReference>
<feature type="binding site" evidence="19">
    <location>
        <position position="292"/>
    </location>
    <ligand>
        <name>S-adenosyl-L-methionine</name>
        <dbReference type="ChEBI" id="CHEBI:59789"/>
    </ligand>
</feature>
<comment type="function">
    <text evidence="18">Protein transport. Probably involved in vesicular traffic.</text>
</comment>
<dbReference type="Pfam" id="PF00071">
    <property type="entry name" value="Ras"/>
    <property type="match status" value="1"/>
</dbReference>
<dbReference type="Gene3D" id="3.40.50.300">
    <property type="entry name" value="P-loop containing nucleotide triphosphate hydrolases"/>
    <property type="match status" value="1"/>
</dbReference>
<keyword evidence="6 19" id="KW-0690">Ribosome biogenesis</keyword>
<feature type="binding site" evidence="19">
    <location>
        <position position="333"/>
    </location>
    <ligand>
        <name>S-adenosyl-L-methionine</name>
        <dbReference type="ChEBI" id="CHEBI:59789"/>
    </ligand>
</feature>
<dbReference type="GO" id="GO:0005525">
    <property type="term" value="F:GTP binding"/>
    <property type="evidence" value="ECO:0007669"/>
    <property type="project" value="UniProtKB-KW"/>
</dbReference>
<dbReference type="InterPro" id="IPR029063">
    <property type="entry name" value="SAM-dependent_MTases_sf"/>
</dbReference>
<keyword evidence="12" id="KW-0653">Protein transport</keyword>
<keyword evidence="14" id="KW-0472">Membrane</keyword>
<keyword evidence="4" id="KW-0813">Transport</keyword>
<evidence type="ECO:0000256" key="4">
    <source>
        <dbReference type="ARBA" id="ARBA00022448"/>
    </source>
</evidence>
<dbReference type="FunFam" id="3.40.50.300:FF:000363">
    <property type="entry name" value="Secretion related GTPase srgA"/>
    <property type="match status" value="1"/>
</dbReference>
<evidence type="ECO:0000256" key="16">
    <source>
        <dbReference type="ARBA" id="ARBA00023288"/>
    </source>
</evidence>
<feature type="domain" description="Ribosomal RNA methyltransferase SPB1-like C-terminal" evidence="22">
    <location>
        <begin position="857"/>
        <end position="1066"/>
    </location>
</feature>
<dbReference type="NCBIfam" id="TIGR00231">
    <property type="entry name" value="small_GTP"/>
    <property type="match status" value="1"/>
</dbReference>
<keyword evidence="9 19" id="KW-0808">Transferase</keyword>
<comment type="subcellular location">
    <subcellularLocation>
        <location evidence="1">Cell membrane</location>
        <topology evidence="1">Lipid-anchor</topology>
        <orientation evidence="1">Cytoplasmic side</orientation>
    </subcellularLocation>
    <subcellularLocation>
        <location evidence="2 19">Nucleus</location>
        <location evidence="2 19">Nucleolus</location>
    </subcellularLocation>
</comment>
<feature type="compositionally biased region" description="Basic and acidic residues" evidence="20">
    <location>
        <begin position="773"/>
        <end position="782"/>
    </location>
</feature>
<dbReference type="Pfam" id="PF07780">
    <property type="entry name" value="Spb1_C"/>
    <property type="match status" value="1"/>
</dbReference>
<keyword evidence="11" id="KW-0547">Nucleotide-binding</keyword>
<evidence type="ECO:0000256" key="8">
    <source>
        <dbReference type="ARBA" id="ARBA00022603"/>
    </source>
</evidence>
<keyword evidence="17" id="KW-0636">Prenylation</keyword>
<evidence type="ECO:0000256" key="6">
    <source>
        <dbReference type="ARBA" id="ARBA00022517"/>
    </source>
</evidence>
<evidence type="ECO:0000256" key="1">
    <source>
        <dbReference type="ARBA" id="ARBA00004342"/>
    </source>
</evidence>
<sequence length="1073" mass="120184">MAASQKNTSYDYLMKLLLIGDSGVGKSCVLLRFSDDSFTPSFITTIGIDFKIRTIELDGKRIKLQIWDTAGQERFRTITTAYYRGAMGILLVYDVTDERSFNNIENWYKNVEHYASEGVNKILIGNKCDIEGSRAVSKESGQKLADELGIKFLETSAKSNTNVDEAFITLARDIKERLLDSADQPDQAAGSGGAGSGGGNSKIDINDTQRSVKFRVMGYQKKTGKGRLDKYYHLAKEQGYRARSAFKLIQLNKKYNFLGTSRVLIDLCAAPGGWLQVAQKYMPVKSLIIGVDLVPIKSIPSVITFTEDILTDKCRTRLRQEMKTWKADVVLHDGAPNVGSNWAHDAYSQTELVLMSLKLATEFLNKGGTFVTKIFRSKDYNSMIWVFNQLFGKVEATKPPSSRNVSAEIFVVCQDYIAPKSIDPRFLDAKYVFEDLVLNKAQTSTDIFAPDAKQKKRHREGYDDGDYTLHKSIDAMEFVKSRDPAGTLGGANLMTFDTDEARDVAKLPETTEDILLACRDLRVLGKKDFRLLMKWRAGLRERFQLEKAEETPKVESDGEDGSDVEGQLDSLAKEELKKLKKERKRVNAKRQRQLVKLQLNMTTPTDIGLEQDGGEALFRASAVAEREGTSTVNKLRQSDVASINVETDLADDELVELGARPANPDDSDSDFEDSRDSNGMGAGDADSDEEGQGRLRQLESEMDDLYSEYVGHKLERDAQYDIKRKRAAEAEFRGFSDDEKEGGSESDGPASDSDNNAGSESESELELSEDEEIRGMMREAKQTKAAKRKAAAGPAASVKLGGRAAMWFDQPLFKGVSGIDVSDITDDEAEKPANSKNKGASSKRKRPTAEVDDMDVESDDGFDIAPAEVDGDPNDVELMDEDRQADYDLATPEAMTMMRDLANRKTNKHDLIDKHFNRYTFNDSRDLPDWFVDDEQQHNKPTLPVTKEAVRMLREKLKALDARPIKKVAEARARKKMRAAKRVANVQKKAESVIANDDMTEAEKARSIDRMIKRATKAKPKEKVTLVVARNANRGLKGRPKDVKGKYKMVDPRMKKELRAKKARDKRSKRTKR</sequence>
<feature type="compositionally biased region" description="Acidic residues" evidence="20">
    <location>
        <begin position="761"/>
        <end position="772"/>
    </location>
</feature>
<dbReference type="InterPro" id="IPR001806">
    <property type="entry name" value="Small_GTPase"/>
</dbReference>
<organism evidence="24 25">
    <name type="scientific">Coemansia pectinata</name>
    <dbReference type="NCBI Taxonomy" id="1052879"/>
    <lineage>
        <taxon>Eukaryota</taxon>
        <taxon>Fungi</taxon>
        <taxon>Fungi incertae sedis</taxon>
        <taxon>Zoopagomycota</taxon>
        <taxon>Kickxellomycotina</taxon>
        <taxon>Kickxellomycetes</taxon>
        <taxon>Kickxellales</taxon>
        <taxon>Kickxellaceae</taxon>
        <taxon>Coemansia</taxon>
    </lineage>
</organism>
<evidence type="ECO:0000256" key="2">
    <source>
        <dbReference type="ARBA" id="ARBA00004604"/>
    </source>
</evidence>
<evidence type="ECO:0000256" key="7">
    <source>
        <dbReference type="ARBA" id="ARBA00022552"/>
    </source>
</evidence>
<dbReference type="GO" id="GO:0005730">
    <property type="term" value="C:nucleolus"/>
    <property type="evidence" value="ECO:0007669"/>
    <property type="project" value="UniProtKB-SubCell"/>
</dbReference>
<dbReference type="SMART" id="SM00176">
    <property type="entry name" value="RAN"/>
    <property type="match status" value="1"/>
</dbReference>
<dbReference type="PANTHER" id="PTHR47980">
    <property type="entry name" value="LD44762P"/>
    <property type="match status" value="1"/>
</dbReference>
<dbReference type="Pfam" id="PF11861">
    <property type="entry name" value="DUF3381"/>
    <property type="match status" value="1"/>
</dbReference>
<evidence type="ECO:0000256" key="20">
    <source>
        <dbReference type="SAM" id="MobiDB-lite"/>
    </source>
</evidence>
<dbReference type="EMBL" id="JANBUH010000034">
    <property type="protein sequence ID" value="KAJ2756166.1"/>
    <property type="molecule type" value="Genomic_DNA"/>
</dbReference>
<comment type="similarity">
    <text evidence="3">Belongs to the small GTPase superfamily. Rab family.</text>
</comment>
<dbReference type="PROSITE" id="PS51419">
    <property type="entry name" value="RAB"/>
    <property type="match status" value="1"/>
</dbReference>
<feature type="region of interest" description="Disordered" evidence="20">
    <location>
        <begin position="730"/>
        <end position="799"/>
    </location>
</feature>
<feature type="region of interest" description="Disordered" evidence="20">
    <location>
        <begin position="658"/>
        <end position="700"/>
    </location>
</feature>
<evidence type="ECO:0000256" key="5">
    <source>
        <dbReference type="ARBA" id="ARBA00022475"/>
    </source>
</evidence>
<dbReference type="HAMAP" id="MF_01547">
    <property type="entry name" value="RNA_methyltr_E"/>
    <property type="match status" value="1"/>
</dbReference>
<evidence type="ECO:0000256" key="11">
    <source>
        <dbReference type="ARBA" id="ARBA00022741"/>
    </source>
</evidence>
<feature type="region of interest" description="Disordered" evidence="20">
    <location>
        <begin position="182"/>
        <end position="205"/>
    </location>
</feature>
<dbReference type="SUPFAM" id="SSF52540">
    <property type="entry name" value="P-loop containing nucleoside triphosphate hydrolases"/>
    <property type="match status" value="1"/>
</dbReference>
<evidence type="ECO:0000259" key="22">
    <source>
        <dbReference type="Pfam" id="PF07780"/>
    </source>
</evidence>
<evidence type="ECO:0000256" key="13">
    <source>
        <dbReference type="ARBA" id="ARBA00023134"/>
    </source>
</evidence>